<gene>
    <name evidence="1" type="ORF">SAMN04489711_1287</name>
</gene>
<name>A0A1I2HR74_9BURK</name>
<evidence type="ECO:0000313" key="1">
    <source>
        <dbReference type="EMBL" id="SFF31893.1"/>
    </source>
</evidence>
<evidence type="ECO:0000313" key="2">
    <source>
        <dbReference type="Proteomes" id="UP000199119"/>
    </source>
</evidence>
<reference evidence="2" key="1">
    <citation type="submission" date="2016-10" db="EMBL/GenBank/DDBJ databases">
        <authorList>
            <person name="Varghese N."/>
            <person name="Submissions S."/>
        </authorList>
    </citation>
    <scope>NUCLEOTIDE SEQUENCE [LARGE SCALE GENOMIC DNA]</scope>
    <source>
        <strain evidence="2">DSM 27981</strain>
    </source>
</reference>
<accession>A0A1I2HR74</accession>
<sequence length="41" mass="4597">MVVNVQRLPCADKNNQLKITTYLMSGCAVRGEATATRWLDE</sequence>
<keyword evidence="2" id="KW-1185">Reference proteome</keyword>
<organism evidence="1 2">
    <name type="scientific">Paracidovorax wautersii</name>
    <dbReference type="NCBI Taxonomy" id="1177982"/>
    <lineage>
        <taxon>Bacteria</taxon>
        <taxon>Pseudomonadati</taxon>
        <taxon>Pseudomonadota</taxon>
        <taxon>Betaproteobacteria</taxon>
        <taxon>Burkholderiales</taxon>
        <taxon>Comamonadaceae</taxon>
        <taxon>Paracidovorax</taxon>
    </lineage>
</organism>
<dbReference type="EMBL" id="FONX01000028">
    <property type="protein sequence ID" value="SFF31893.1"/>
    <property type="molecule type" value="Genomic_DNA"/>
</dbReference>
<dbReference type="Proteomes" id="UP000199119">
    <property type="component" value="Unassembled WGS sequence"/>
</dbReference>
<dbReference type="AlphaFoldDB" id="A0A1I2HR74"/>
<protein>
    <submittedName>
        <fullName evidence="1">Uncharacterized protein</fullName>
    </submittedName>
</protein>
<proteinExistence type="predicted"/>